<feature type="transmembrane region" description="Helical" evidence="1">
    <location>
        <begin position="47"/>
        <end position="67"/>
    </location>
</feature>
<dbReference type="PROSITE" id="PS51257">
    <property type="entry name" value="PROKAR_LIPOPROTEIN"/>
    <property type="match status" value="1"/>
</dbReference>
<dbReference type="EMBL" id="UINC01015059">
    <property type="protein sequence ID" value="SVA63719.1"/>
    <property type="molecule type" value="Genomic_DNA"/>
</dbReference>
<keyword evidence="1" id="KW-1133">Transmembrane helix</keyword>
<protein>
    <recommendedName>
        <fullName evidence="3">Tripartite tricarboxylate transporter TctB family protein</fullName>
    </recommendedName>
</protein>
<evidence type="ECO:0008006" key="3">
    <source>
        <dbReference type="Google" id="ProtNLM"/>
    </source>
</evidence>
<feature type="transmembrane region" description="Helical" evidence="1">
    <location>
        <begin position="111"/>
        <end position="128"/>
    </location>
</feature>
<evidence type="ECO:0000256" key="1">
    <source>
        <dbReference type="SAM" id="Phobius"/>
    </source>
</evidence>
<sequence length="165" mass="19018">MGIKFSEKLEFVIVTIIFTSCSLFGWISLILNPSILKNLFKRVDPGAGLLPVIILAFISLSSLYFFLKTINIVLDKQNYKKLIIFERSNFIVIYLFISIILYVYLSTYLTFIASTSLFVILWLSVLSTKKEIFSMGFIYELVSTFIFIILIVYVGFIKIMNTPFP</sequence>
<feature type="transmembrane region" description="Helical" evidence="1">
    <location>
        <begin position="137"/>
        <end position="157"/>
    </location>
</feature>
<organism evidence="2">
    <name type="scientific">marine metagenome</name>
    <dbReference type="NCBI Taxonomy" id="408172"/>
    <lineage>
        <taxon>unclassified sequences</taxon>
        <taxon>metagenomes</taxon>
        <taxon>ecological metagenomes</taxon>
    </lineage>
</organism>
<keyword evidence="1" id="KW-0812">Transmembrane</keyword>
<gene>
    <name evidence="2" type="ORF">METZ01_LOCUS116573</name>
</gene>
<proteinExistence type="predicted"/>
<keyword evidence="1" id="KW-0472">Membrane</keyword>
<evidence type="ECO:0000313" key="2">
    <source>
        <dbReference type="EMBL" id="SVA63719.1"/>
    </source>
</evidence>
<feature type="transmembrane region" description="Helical" evidence="1">
    <location>
        <begin position="88"/>
        <end position="105"/>
    </location>
</feature>
<name>A0A381XG77_9ZZZZ</name>
<feature type="transmembrane region" description="Helical" evidence="1">
    <location>
        <begin position="12"/>
        <end position="35"/>
    </location>
</feature>
<reference evidence="2" key="1">
    <citation type="submission" date="2018-05" db="EMBL/GenBank/DDBJ databases">
        <authorList>
            <person name="Lanie J.A."/>
            <person name="Ng W.-L."/>
            <person name="Kazmierczak K.M."/>
            <person name="Andrzejewski T.M."/>
            <person name="Davidsen T.M."/>
            <person name="Wayne K.J."/>
            <person name="Tettelin H."/>
            <person name="Glass J.I."/>
            <person name="Rusch D."/>
            <person name="Podicherti R."/>
            <person name="Tsui H.-C.T."/>
            <person name="Winkler M.E."/>
        </authorList>
    </citation>
    <scope>NUCLEOTIDE SEQUENCE</scope>
</reference>
<dbReference type="AlphaFoldDB" id="A0A381XG77"/>
<accession>A0A381XG77</accession>